<dbReference type="SUPFAM" id="SSF53474">
    <property type="entry name" value="alpha/beta-Hydrolases"/>
    <property type="match status" value="1"/>
</dbReference>
<gene>
    <name evidence="2" type="ORF">MHEL_07000</name>
</gene>
<dbReference type="Proteomes" id="UP000467148">
    <property type="component" value="Chromosome"/>
</dbReference>
<feature type="domain" description="AB hydrolase-1" evidence="1">
    <location>
        <begin position="16"/>
        <end position="238"/>
    </location>
</feature>
<sequence length="274" mass="30066">MTLFVREYGPADGPTIIFLHGGLMSGWTWEPVVERMQQYRCLVPDLPQYGKSFHQGPFDMGRAANAVAEIIRTRASTGRAHVVGFSLGAQVGVQLLATEPQLVDRAVLSSTVINTLPAVQLTRRLARRLAQTAWFRWTVIDRFWDERQAADNVDYHDDARLNAGDQLADIAGASAGFTLPRGLGKSQVPTLFVAGSDELRLVRRSAAKLAQSMPNGVERVATGMGHDWPLRSPDLFCRTVAAWVCRAPLPPELVLPASGGRGLSKAKLRQRRSV</sequence>
<proteinExistence type="predicted"/>
<dbReference type="InterPro" id="IPR029058">
    <property type="entry name" value="AB_hydrolase_fold"/>
</dbReference>
<dbReference type="Pfam" id="PF12697">
    <property type="entry name" value="Abhydrolase_6"/>
    <property type="match status" value="1"/>
</dbReference>
<dbReference type="KEGG" id="mhev:MHEL_07000"/>
<dbReference type="InterPro" id="IPR000073">
    <property type="entry name" value="AB_hydrolase_1"/>
</dbReference>
<dbReference type="InterPro" id="IPR050266">
    <property type="entry name" value="AB_hydrolase_sf"/>
</dbReference>
<evidence type="ECO:0000313" key="2">
    <source>
        <dbReference type="EMBL" id="BBY62457.1"/>
    </source>
</evidence>
<keyword evidence="2" id="KW-0378">Hydrolase</keyword>
<organism evidence="2 3">
    <name type="scientific">Mycolicibacterium helvum</name>
    <dbReference type="NCBI Taxonomy" id="1534349"/>
    <lineage>
        <taxon>Bacteria</taxon>
        <taxon>Bacillati</taxon>
        <taxon>Actinomycetota</taxon>
        <taxon>Actinomycetes</taxon>
        <taxon>Mycobacteriales</taxon>
        <taxon>Mycobacteriaceae</taxon>
        <taxon>Mycolicibacterium</taxon>
    </lineage>
</organism>
<dbReference type="RefSeq" id="WP_163746268.1">
    <property type="nucleotide sequence ID" value="NZ_AP022596.1"/>
</dbReference>
<accession>A0A7I7SZJ9</accession>
<keyword evidence="3" id="KW-1185">Reference proteome</keyword>
<dbReference type="GO" id="GO:0016787">
    <property type="term" value="F:hydrolase activity"/>
    <property type="evidence" value="ECO:0007669"/>
    <property type="project" value="UniProtKB-KW"/>
</dbReference>
<protein>
    <submittedName>
        <fullName evidence="2">Alpha/beta hydrolase</fullName>
    </submittedName>
</protein>
<dbReference type="PANTHER" id="PTHR43798">
    <property type="entry name" value="MONOACYLGLYCEROL LIPASE"/>
    <property type="match status" value="1"/>
</dbReference>
<dbReference type="AlphaFoldDB" id="A0A7I7SZJ9"/>
<evidence type="ECO:0000259" key="1">
    <source>
        <dbReference type="Pfam" id="PF12697"/>
    </source>
</evidence>
<name>A0A7I7SZJ9_9MYCO</name>
<dbReference type="Gene3D" id="3.40.50.1820">
    <property type="entry name" value="alpha/beta hydrolase"/>
    <property type="match status" value="1"/>
</dbReference>
<dbReference type="EMBL" id="AP022596">
    <property type="protein sequence ID" value="BBY62457.1"/>
    <property type="molecule type" value="Genomic_DNA"/>
</dbReference>
<reference evidence="2 3" key="1">
    <citation type="journal article" date="2019" name="Emerg. Microbes Infect.">
        <title>Comprehensive subspecies identification of 175 nontuberculous mycobacteria species based on 7547 genomic profiles.</title>
        <authorList>
            <person name="Matsumoto Y."/>
            <person name="Kinjo T."/>
            <person name="Motooka D."/>
            <person name="Nabeya D."/>
            <person name="Jung N."/>
            <person name="Uechi K."/>
            <person name="Horii T."/>
            <person name="Iida T."/>
            <person name="Fujita J."/>
            <person name="Nakamura S."/>
        </authorList>
    </citation>
    <scope>NUCLEOTIDE SEQUENCE [LARGE SCALE GENOMIC DNA]</scope>
    <source>
        <strain evidence="2 3">JCM 30396</strain>
    </source>
</reference>
<evidence type="ECO:0000313" key="3">
    <source>
        <dbReference type="Proteomes" id="UP000467148"/>
    </source>
</evidence>